<dbReference type="Proteomes" id="UP000694411">
    <property type="component" value="Chromosome 11"/>
</dbReference>
<sequence>ETGFRNVFYIFFFLTFQFEERIYQLYNYHIRIIQEKLQGFTQKVAKISHLKTELNQVVLTWVYLLQQSLRLRRGPDHHIPSTWSLPRPSDSEHPDVFISPVTETTSQVVTSQCSPTLWGQTCSLLIFLSLILLQRPA</sequence>
<reference evidence="1" key="1">
    <citation type="submission" date="2018-05" db="EMBL/GenBank/DDBJ databases">
        <title>Whole genome of Theropithecus gelada.</title>
        <authorList>
            <person name="Chiou K.L."/>
            <person name="Snyder-Mackler N."/>
        </authorList>
    </citation>
    <scope>NUCLEOTIDE SEQUENCE [LARGE SCALE GENOMIC DNA]</scope>
</reference>
<proteinExistence type="predicted"/>
<protein>
    <submittedName>
        <fullName evidence="1">Uncharacterized protein</fullName>
    </submittedName>
</protein>
<dbReference type="GO" id="GO:0000801">
    <property type="term" value="C:central element"/>
    <property type="evidence" value="ECO:0007669"/>
    <property type="project" value="InterPro"/>
</dbReference>
<reference evidence="1" key="3">
    <citation type="submission" date="2025-09" db="UniProtKB">
        <authorList>
            <consortium name="Ensembl"/>
        </authorList>
    </citation>
    <scope>IDENTIFICATION</scope>
</reference>
<name>A0A8D2JYU1_THEGE</name>
<dbReference type="GO" id="GO:0007130">
    <property type="term" value="P:synaptonemal complex assembly"/>
    <property type="evidence" value="ECO:0007669"/>
    <property type="project" value="InterPro"/>
</dbReference>
<dbReference type="InterPro" id="IPR034609">
    <property type="entry name" value="Syce2"/>
</dbReference>
<dbReference type="AlphaFoldDB" id="A0A8D2JYU1"/>
<keyword evidence="2" id="KW-1185">Reference proteome</keyword>
<reference evidence="1" key="2">
    <citation type="submission" date="2025-08" db="UniProtKB">
        <authorList>
            <consortium name="Ensembl"/>
        </authorList>
    </citation>
    <scope>IDENTIFICATION</scope>
</reference>
<accession>A0A8D2JYU1</accession>
<evidence type="ECO:0000313" key="2">
    <source>
        <dbReference type="Proteomes" id="UP000694411"/>
    </source>
</evidence>
<evidence type="ECO:0000313" key="1">
    <source>
        <dbReference type="Ensembl" id="ENSTGEP00000011057.1"/>
    </source>
</evidence>
<organism evidence="1 2">
    <name type="scientific">Theropithecus gelada</name>
    <name type="common">Gelada baboon</name>
    <dbReference type="NCBI Taxonomy" id="9565"/>
    <lineage>
        <taxon>Eukaryota</taxon>
        <taxon>Metazoa</taxon>
        <taxon>Chordata</taxon>
        <taxon>Craniata</taxon>
        <taxon>Vertebrata</taxon>
        <taxon>Euteleostomi</taxon>
        <taxon>Mammalia</taxon>
        <taxon>Eutheria</taxon>
        <taxon>Euarchontoglires</taxon>
        <taxon>Primates</taxon>
        <taxon>Haplorrhini</taxon>
        <taxon>Catarrhini</taxon>
        <taxon>Cercopithecidae</taxon>
        <taxon>Cercopithecinae</taxon>
        <taxon>Theropithecus</taxon>
    </lineage>
</organism>
<dbReference type="Ensembl" id="ENSTGET00000013312.1">
    <property type="protein sequence ID" value="ENSTGEP00000011057.1"/>
    <property type="gene ID" value="ENSTGEG00000009068.1"/>
</dbReference>
<dbReference type="PANTHER" id="PTHR28398">
    <property type="entry name" value="SYNAPTONEMAL COMPLEX CENTRAL ELEMENT PROTEIN 2"/>
    <property type="match status" value="1"/>
</dbReference>
<dbReference type="PANTHER" id="PTHR28398:SF1">
    <property type="entry name" value="SYNAPTONEMAL COMPLEX CENTRAL ELEMENT PROTEIN 2"/>
    <property type="match status" value="1"/>
</dbReference>